<dbReference type="Pfam" id="PF00144">
    <property type="entry name" value="Beta-lactamase"/>
    <property type="match status" value="1"/>
</dbReference>
<dbReference type="AlphaFoldDB" id="Q74DD8"/>
<dbReference type="EnsemblBacteria" id="AAR34754">
    <property type="protein sequence ID" value="AAR34754"/>
    <property type="gene ID" value="GSU1378"/>
</dbReference>
<accession>Q74DD8</accession>
<dbReference type="Proteomes" id="UP000000577">
    <property type="component" value="Chromosome"/>
</dbReference>
<dbReference type="InterPro" id="IPR001466">
    <property type="entry name" value="Beta-lactam-related"/>
</dbReference>
<gene>
    <name evidence="2" type="ordered locus">GSU1378</name>
</gene>
<dbReference type="EMBL" id="AE017180">
    <property type="protein sequence ID" value="AAR34754.2"/>
    <property type="molecule type" value="Genomic_DNA"/>
</dbReference>
<dbReference type="GO" id="GO:0016787">
    <property type="term" value="F:hydrolase activity"/>
    <property type="evidence" value="ECO:0007669"/>
    <property type="project" value="UniProtKB-KW"/>
</dbReference>
<sequence length="343" mass="36331">MLTPEQMGTLLAGLPDGCGAAALALRRGDVILQAGVNLSSDHSTGPGSPAPLFLAYSCTKTFIAALVLRLGEEGRLALTDPVSRWFPDLPHSSAITVRHLLNHTSGLPDYGPLAAYHQAVRRTPSRPWNSDEFLARTLAQGVLFEPGKGWSYSNIGYLLLRMIVETLTGERLAGLLAARFFHPLGLGDTFVPETVADLGRLQPSRSGLVAEEGAVDVRRVYHPGWVSHGVVASTPADMAEFCRRLFTGAVLSRDSLAAMTTLTPVPGAPPRYGRPCYGLGIMADCASRFGMLLGHNGGGPGYGASVFHAPDHHGGPLTVCAMVACEAPDLAERLVMAVLEETA</sequence>
<dbReference type="PATRIC" id="fig|243231.5.peg.1374"/>
<evidence type="ECO:0000259" key="1">
    <source>
        <dbReference type="Pfam" id="PF00144"/>
    </source>
</evidence>
<keyword evidence="2" id="KW-0378">Hydrolase</keyword>
<dbReference type="Gene3D" id="3.40.710.10">
    <property type="entry name" value="DD-peptidase/beta-lactamase superfamily"/>
    <property type="match status" value="1"/>
</dbReference>
<keyword evidence="3" id="KW-1185">Reference proteome</keyword>
<dbReference type="SUPFAM" id="SSF56601">
    <property type="entry name" value="beta-lactamase/transpeptidase-like"/>
    <property type="match status" value="1"/>
</dbReference>
<dbReference type="OrthoDB" id="5524666at2"/>
<evidence type="ECO:0000313" key="3">
    <source>
        <dbReference type="Proteomes" id="UP000000577"/>
    </source>
</evidence>
<dbReference type="PANTHER" id="PTHR46825">
    <property type="entry name" value="D-ALANYL-D-ALANINE-CARBOXYPEPTIDASE/ENDOPEPTIDASE AMPH"/>
    <property type="match status" value="1"/>
</dbReference>
<dbReference type="RefSeq" id="WP_010942027.1">
    <property type="nucleotide sequence ID" value="NC_002939.5"/>
</dbReference>
<reference evidence="2 3" key="1">
    <citation type="journal article" date="2003" name="Science">
        <title>Genome of Geobacter sulfurreducens: metal reduction in subsurface environments.</title>
        <authorList>
            <person name="Methe B.A."/>
            <person name="Nelson K.E."/>
            <person name="Eisen J.A."/>
            <person name="Paulsen I.T."/>
            <person name="Nelson W."/>
            <person name="Heidelberg J.F."/>
            <person name="Wu D."/>
            <person name="Wu M."/>
            <person name="Ward N."/>
            <person name="Beanan M.J."/>
            <person name="Dodson R.J."/>
            <person name="Madupu R."/>
            <person name="Brinkac L.M."/>
            <person name="Daugherty S.C."/>
            <person name="DeBoy R.T."/>
            <person name="Durkin A.S."/>
            <person name="Gwinn M."/>
            <person name="Kolonay J.F."/>
            <person name="Sullivan S.A."/>
            <person name="Haft D.H."/>
            <person name="Selengut J."/>
            <person name="Davidsen T.M."/>
            <person name="Zafar N."/>
            <person name="White O."/>
            <person name="Tran B."/>
            <person name="Romero C."/>
            <person name="Forberger H.A."/>
            <person name="Weidman J."/>
            <person name="Khouri H."/>
            <person name="Feldblyum T.V."/>
            <person name="Utterback T.R."/>
            <person name="Van Aken S.E."/>
            <person name="Lovley D.R."/>
            <person name="Fraser C.M."/>
        </authorList>
    </citation>
    <scope>NUCLEOTIDE SEQUENCE [LARGE SCALE GENOMIC DNA]</scope>
    <source>
        <strain evidence="3">ATCC 51573 / DSM 12127 / PCA</strain>
    </source>
</reference>
<dbReference type="STRING" id="243231.GSU1378"/>
<feature type="domain" description="Beta-lactamase-related" evidence="1">
    <location>
        <begin position="19"/>
        <end position="327"/>
    </location>
</feature>
<dbReference type="HOGENOM" id="CLU_020027_2_4_7"/>
<dbReference type="SMR" id="Q74DD8"/>
<dbReference type="PANTHER" id="PTHR46825:SF7">
    <property type="entry name" value="D-ALANYL-D-ALANINE CARBOXYPEPTIDASE"/>
    <property type="match status" value="1"/>
</dbReference>
<evidence type="ECO:0000313" key="2">
    <source>
        <dbReference type="EMBL" id="AAR34754.2"/>
    </source>
</evidence>
<name>Q74DD8_GEOSL</name>
<proteinExistence type="predicted"/>
<reference evidence="2 3" key="2">
    <citation type="journal article" date="2012" name="BMC Genomics">
        <title>Comparative genomic analysis of Geobacter sulfurreducens KN400, a strain with enhanced capacity for extracellular electron transfer and electricity production.</title>
        <authorList>
            <person name="Butler J.E."/>
            <person name="Young N.D."/>
            <person name="Aklujkar M."/>
            <person name="Lovley D.R."/>
        </authorList>
    </citation>
    <scope>NUCLEOTIDE SEQUENCE [LARGE SCALE GENOMIC DNA]</scope>
    <source>
        <strain evidence="3">ATCC 51573 / DSM 12127 / PCA</strain>
    </source>
</reference>
<dbReference type="KEGG" id="gsu:GSU1378"/>
<dbReference type="eggNOG" id="COG1680">
    <property type="taxonomic scope" value="Bacteria"/>
</dbReference>
<dbReference type="InterPro" id="IPR050491">
    <property type="entry name" value="AmpC-like"/>
</dbReference>
<dbReference type="InParanoid" id="Q74DD8"/>
<protein>
    <submittedName>
        <fullName evidence="2">Metal-dependent hydrolase, beta-lactamase superfamily</fullName>
    </submittedName>
</protein>
<organism evidence="2 3">
    <name type="scientific">Geobacter sulfurreducens (strain ATCC 51573 / DSM 12127 / PCA)</name>
    <dbReference type="NCBI Taxonomy" id="243231"/>
    <lineage>
        <taxon>Bacteria</taxon>
        <taxon>Pseudomonadati</taxon>
        <taxon>Thermodesulfobacteriota</taxon>
        <taxon>Desulfuromonadia</taxon>
        <taxon>Geobacterales</taxon>
        <taxon>Geobacteraceae</taxon>
        <taxon>Geobacter</taxon>
    </lineage>
</organism>
<dbReference type="InterPro" id="IPR012338">
    <property type="entry name" value="Beta-lactam/transpept-like"/>
</dbReference>